<dbReference type="Proteomes" id="UP000612055">
    <property type="component" value="Unassembled WGS sequence"/>
</dbReference>
<feature type="compositionally biased region" description="Low complexity" evidence="11">
    <location>
        <begin position="266"/>
        <end position="283"/>
    </location>
</feature>
<comment type="similarity">
    <text evidence="2 10">Belongs to the mitochondrial carrier (TC 2.A.29) family.</text>
</comment>
<keyword evidence="6" id="KW-1133">Transmembrane helix</keyword>
<accession>A0A835XX95</accession>
<keyword evidence="13" id="KW-1185">Reference proteome</keyword>
<evidence type="ECO:0000256" key="8">
    <source>
        <dbReference type="ARBA" id="ARBA00023136"/>
    </source>
</evidence>
<keyword evidence="8 9" id="KW-0472">Membrane</keyword>
<dbReference type="Pfam" id="PF00153">
    <property type="entry name" value="Mito_carr"/>
    <property type="match status" value="3"/>
</dbReference>
<evidence type="ECO:0000313" key="13">
    <source>
        <dbReference type="Proteomes" id="UP000612055"/>
    </source>
</evidence>
<evidence type="ECO:0000256" key="3">
    <source>
        <dbReference type="ARBA" id="ARBA00022448"/>
    </source>
</evidence>
<proteinExistence type="inferred from homology"/>
<gene>
    <name evidence="12" type="ORF">HYH03_009861</name>
</gene>
<keyword evidence="3 10" id="KW-0813">Transport</keyword>
<feature type="compositionally biased region" description="Gly residues" evidence="11">
    <location>
        <begin position="222"/>
        <end position="234"/>
    </location>
</feature>
<evidence type="ECO:0000256" key="5">
    <source>
        <dbReference type="ARBA" id="ARBA00022737"/>
    </source>
</evidence>
<dbReference type="GO" id="GO:0022857">
    <property type="term" value="F:transmembrane transporter activity"/>
    <property type="evidence" value="ECO:0007669"/>
    <property type="project" value="TreeGrafter"/>
</dbReference>
<evidence type="ECO:0000313" key="12">
    <source>
        <dbReference type="EMBL" id="KAG2491913.1"/>
    </source>
</evidence>
<dbReference type="PANTHER" id="PTHR45624">
    <property type="entry name" value="MITOCHONDRIAL BASIC AMINO ACIDS TRANSPORTER-RELATED"/>
    <property type="match status" value="1"/>
</dbReference>
<feature type="region of interest" description="Disordered" evidence="11">
    <location>
        <begin position="155"/>
        <end position="186"/>
    </location>
</feature>
<comment type="subcellular location">
    <subcellularLocation>
        <location evidence="1">Mitochondrion membrane</location>
        <topology evidence="1">Multi-pass membrane protein</topology>
    </subcellularLocation>
</comment>
<feature type="compositionally biased region" description="Gly residues" evidence="11">
    <location>
        <begin position="252"/>
        <end position="265"/>
    </location>
</feature>
<sequence>MDRIGLELDLSPTTRDFLAGAVAGAFAITLSQPLDTVRVRLQQAGATQNTLGALAAMFRQEGILSPWRGLTYPLLFASVQSAILFQAYGWTLRQLAAQPETQDAPALLAGASSSSASPSSSSLPSSLTSRPALSSSLPASASAFASASSPASIDSSHSLHSLHLHHHHHALPAGAQQDPAGVHGPASVSGAVAAWVAERLGLPGPPGARTLRPIVTSTRAAGEGGGDGAGGGEGAIACSASSGGTEAEGCSTSGGRGQGSSGGNSSGTAAAALAAAGQPVGSAGQKGRGAGGGGEGVGQGQGQGHGGDRGGGGGPAALPTPWQGFLAGSVAGMAQVFLWSPVELLKLRAQLQTAPRGSPAYLNPAQLAVQVLRADGVRGLYRGFNLTVVRDVPSYAMYFWLYHDIAAALSPGVHPEAAPPATQVVAGGLAGVIAWIPIYPLDVIKSRVQAVGVTASAGRGWTSFVQEMWAEAGARAFFRGVAPTLVRAFVMDGASFLGYTTALRVLGGGSSAAPATGGGKAAREASREGLAAGVPGVEAVERVARSGGTGRAGAAVAATTHA</sequence>
<dbReference type="PANTHER" id="PTHR45624:SF10">
    <property type="entry name" value="SLC (SOLUTE CARRIER) HOMOLOG"/>
    <property type="match status" value="1"/>
</dbReference>
<dbReference type="EMBL" id="JAEHOE010000049">
    <property type="protein sequence ID" value="KAG2491913.1"/>
    <property type="molecule type" value="Genomic_DNA"/>
</dbReference>
<comment type="caution">
    <text evidence="12">The sequence shown here is derived from an EMBL/GenBank/DDBJ whole genome shotgun (WGS) entry which is preliminary data.</text>
</comment>
<dbReference type="GO" id="GO:0031966">
    <property type="term" value="C:mitochondrial membrane"/>
    <property type="evidence" value="ECO:0007669"/>
    <property type="project" value="UniProtKB-SubCell"/>
</dbReference>
<evidence type="ECO:0000256" key="2">
    <source>
        <dbReference type="ARBA" id="ARBA00006375"/>
    </source>
</evidence>
<feature type="region of interest" description="Disordered" evidence="11">
    <location>
        <begin position="218"/>
        <end position="317"/>
    </location>
</feature>
<evidence type="ECO:0000256" key="9">
    <source>
        <dbReference type="PROSITE-ProRule" id="PRU00282"/>
    </source>
</evidence>
<feature type="compositionally biased region" description="Gly residues" evidence="11">
    <location>
        <begin position="284"/>
        <end position="315"/>
    </location>
</feature>
<dbReference type="AlphaFoldDB" id="A0A835XX95"/>
<reference evidence="12" key="1">
    <citation type="journal article" date="2020" name="bioRxiv">
        <title>Comparative genomics of Chlamydomonas.</title>
        <authorList>
            <person name="Craig R.J."/>
            <person name="Hasan A.R."/>
            <person name="Ness R.W."/>
            <person name="Keightley P.D."/>
        </authorList>
    </citation>
    <scope>NUCLEOTIDE SEQUENCE</scope>
    <source>
        <strain evidence="12">CCAP 11/70</strain>
    </source>
</reference>
<dbReference type="OrthoDB" id="193856at2759"/>
<keyword evidence="5" id="KW-0677">Repeat</keyword>
<feature type="repeat" description="Solcar" evidence="9">
    <location>
        <begin position="319"/>
        <end position="408"/>
    </location>
</feature>
<dbReference type="Gene3D" id="1.50.40.10">
    <property type="entry name" value="Mitochondrial carrier domain"/>
    <property type="match status" value="2"/>
</dbReference>
<evidence type="ECO:0000256" key="1">
    <source>
        <dbReference type="ARBA" id="ARBA00004225"/>
    </source>
</evidence>
<feature type="repeat" description="Solcar" evidence="9">
    <location>
        <begin position="418"/>
        <end position="505"/>
    </location>
</feature>
<name>A0A835XX95_9CHLO</name>
<evidence type="ECO:0000256" key="10">
    <source>
        <dbReference type="RuleBase" id="RU000488"/>
    </source>
</evidence>
<protein>
    <submittedName>
        <fullName evidence="12">Uncharacterized protein</fullName>
    </submittedName>
</protein>
<dbReference type="SUPFAM" id="SSF103506">
    <property type="entry name" value="Mitochondrial carrier"/>
    <property type="match status" value="2"/>
</dbReference>
<evidence type="ECO:0000256" key="11">
    <source>
        <dbReference type="SAM" id="MobiDB-lite"/>
    </source>
</evidence>
<organism evidence="12 13">
    <name type="scientific">Edaphochlamys debaryana</name>
    <dbReference type="NCBI Taxonomy" id="47281"/>
    <lineage>
        <taxon>Eukaryota</taxon>
        <taxon>Viridiplantae</taxon>
        <taxon>Chlorophyta</taxon>
        <taxon>core chlorophytes</taxon>
        <taxon>Chlorophyceae</taxon>
        <taxon>CS clade</taxon>
        <taxon>Chlamydomonadales</taxon>
        <taxon>Chlamydomonadales incertae sedis</taxon>
        <taxon>Edaphochlamys</taxon>
    </lineage>
</organism>
<evidence type="ECO:0000256" key="7">
    <source>
        <dbReference type="ARBA" id="ARBA00023128"/>
    </source>
</evidence>
<evidence type="ECO:0000256" key="4">
    <source>
        <dbReference type="ARBA" id="ARBA00022692"/>
    </source>
</evidence>
<feature type="compositionally biased region" description="Low complexity" evidence="11">
    <location>
        <begin position="235"/>
        <end position="251"/>
    </location>
</feature>
<keyword evidence="7" id="KW-0496">Mitochondrion</keyword>
<feature type="repeat" description="Solcar" evidence="9">
    <location>
        <begin position="11"/>
        <end position="94"/>
    </location>
</feature>
<feature type="region of interest" description="Disordered" evidence="11">
    <location>
        <begin position="108"/>
        <end position="129"/>
    </location>
</feature>
<feature type="compositionally biased region" description="Basic residues" evidence="11">
    <location>
        <begin position="160"/>
        <end position="170"/>
    </location>
</feature>
<dbReference type="PROSITE" id="PS50920">
    <property type="entry name" value="SOLCAR"/>
    <property type="match status" value="3"/>
</dbReference>
<evidence type="ECO:0000256" key="6">
    <source>
        <dbReference type="ARBA" id="ARBA00022989"/>
    </source>
</evidence>
<dbReference type="InterPro" id="IPR023395">
    <property type="entry name" value="MCP_dom_sf"/>
</dbReference>
<dbReference type="InterPro" id="IPR018108">
    <property type="entry name" value="MCP_transmembrane"/>
</dbReference>
<dbReference type="InterPro" id="IPR050567">
    <property type="entry name" value="Mitochondrial_Carrier"/>
</dbReference>
<keyword evidence="4 9" id="KW-0812">Transmembrane</keyword>